<evidence type="ECO:0000313" key="2">
    <source>
        <dbReference type="EMBL" id="ATW58128.1"/>
    </source>
</evidence>
<dbReference type="EMBL" id="MG018928">
    <property type="protein sequence ID" value="ATW58128.1"/>
    <property type="molecule type" value="Genomic_DNA"/>
</dbReference>
<protein>
    <recommendedName>
        <fullName evidence="1">Non-contractile tail sheath TIM barrel domain-containing protein</fullName>
    </recommendedName>
</protein>
<name>A0A2H4P7I1_9CAUD</name>
<reference evidence="3" key="1">
    <citation type="submission" date="2017-09" db="EMBL/GenBank/DDBJ databases">
        <authorList>
            <person name="Djurhuus A.M."/>
            <person name="Carstens A.B."/>
            <person name="Hansen L.H."/>
        </authorList>
    </citation>
    <scope>NUCLEOTIDE SEQUENCE [LARGE SCALE GENOMIC DNA]</scope>
</reference>
<organism evidence="2 3">
    <name type="scientific">Pseudomonas phage inbricus</name>
    <dbReference type="NCBI Taxonomy" id="2048976"/>
    <lineage>
        <taxon>Viruses</taxon>
        <taxon>Duplodnaviria</taxon>
        <taxon>Heunggongvirae</taxon>
        <taxon>Uroviricota</taxon>
        <taxon>Caudoviricetes</taxon>
        <taxon>Schitoviridae</taxon>
        <taxon>Rothmandenesvirinae</taxon>
        <taxon>Inbricusvirus</taxon>
        <taxon>Inbricusvirus inbricus</taxon>
    </lineage>
</organism>
<sequence length="421" mass="48634">MSALTMTAMVSMPEPDFEAQRIDIRRIQSEIIAEVPGIHLGALTKQYGPDHFLFEPGIGQLHFNTQTSQMVCHDLAQTILNVIGPYPLVSPVTHSRDDYWFVGRLGWDPVAETQPVNYPTMEFYRRFFKLIHPLGFKFVNSVAYEILDFFMPEQWKQRNFRGDPAQSGWYPPSSFIQPTNPEPLDYIAKAQVQILQAMVNEGMIPHFQIGEPWWWDGSYNNGIGKNAPCLYDQRTMDLYKAETGNDVPTPWITDIFAPVAENQWPYVDWLCTKLGQSTNYVRDKVKQVFPNAQATLLFFSPQVMSPASELTFRLNFPMSEWVYPNYEFVQIEDYDWIIDGRLDLVPKTFEAATELLHYPKDVVHYFIGFVLKPEDAKKIWGDVDKAWALAQEAGIKIIYPWSYTQVMRDGVYYARPKVCGC</sequence>
<proteinExistence type="predicted"/>
<evidence type="ECO:0000259" key="1">
    <source>
        <dbReference type="Pfam" id="PF23845"/>
    </source>
</evidence>
<dbReference type="Pfam" id="PF23845">
    <property type="entry name" value="TIM-barrel_NCTSP"/>
    <property type="match status" value="1"/>
</dbReference>
<dbReference type="InterPro" id="IPR057122">
    <property type="entry name" value="TIM-barrel_NCTSP"/>
</dbReference>
<keyword evidence="3" id="KW-1185">Reference proteome</keyword>
<accession>A0A2H4P7I1</accession>
<dbReference type="Proteomes" id="UP000240688">
    <property type="component" value="Segment"/>
</dbReference>
<gene>
    <name evidence="2" type="ORF">CNR35_00032</name>
</gene>
<feature type="domain" description="Non-contractile tail sheath TIM barrel" evidence="1">
    <location>
        <begin position="112"/>
        <end position="410"/>
    </location>
</feature>
<evidence type="ECO:0000313" key="3">
    <source>
        <dbReference type="Proteomes" id="UP000240688"/>
    </source>
</evidence>